<dbReference type="AlphaFoldDB" id="A0ABD3MNT2"/>
<protein>
    <recommendedName>
        <fullName evidence="2">Vps72/YL1 C-terminal domain-containing protein</fullName>
    </recommendedName>
</protein>
<feature type="compositionally biased region" description="Basic residues" evidence="1">
    <location>
        <begin position="95"/>
        <end position="105"/>
    </location>
</feature>
<feature type="compositionally biased region" description="Acidic residues" evidence="1">
    <location>
        <begin position="73"/>
        <end position="90"/>
    </location>
</feature>
<dbReference type="SMART" id="SM00993">
    <property type="entry name" value="YL1_C"/>
    <property type="match status" value="1"/>
</dbReference>
<feature type="region of interest" description="Disordered" evidence="1">
    <location>
        <begin position="1"/>
        <end position="117"/>
    </location>
</feature>
<dbReference type="EMBL" id="JALLPJ020001397">
    <property type="protein sequence ID" value="KAL3765691.1"/>
    <property type="molecule type" value="Genomic_DNA"/>
</dbReference>
<dbReference type="Proteomes" id="UP001530400">
    <property type="component" value="Unassembled WGS sequence"/>
</dbReference>
<feature type="domain" description="Vps72/YL1 C-terminal" evidence="2">
    <location>
        <begin position="158"/>
        <end position="187"/>
    </location>
</feature>
<evidence type="ECO:0000256" key="1">
    <source>
        <dbReference type="SAM" id="MobiDB-lite"/>
    </source>
</evidence>
<evidence type="ECO:0000259" key="2">
    <source>
        <dbReference type="SMART" id="SM00993"/>
    </source>
</evidence>
<evidence type="ECO:0000313" key="4">
    <source>
        <dbReference type="Proteomes" id="UP001530400"/>
    </source>
</evidence>
<accession>A0ABD3MNT2</accession>
<reference evidence="3 4" key="1">
    <citation type="submission" date="2024-10" db="EMBL/GenBank/DDBJ databases">
        <title>Updated reference genomes for cyclostephanoid diatoms.</title>
        <authorList>
            <person name="Roberts W.R."/>
            <person name="Alverson A.J."/>
        </authorList>
    </citation>
    <scope>NUCLEOTIDE SEQUENCE [LARGE SCALE GENOMIC DNA]</scope>
    <source>
        <strain evidence="3 4">AJA010-31</strain>
    </source>
</reference>
<evidence type="ECO:0000313" key="3">
    <source>
        <dbReference type="EMBL" id="KAL3765691.1"/>
    </source>
</evidence>
<organism evidence="3 4">
    <name type="scientific">Cyclotella atomus</name>
    <dbReference type="NCBI Taxonomy" id="382360"/>
    <lineage>
        <taxon>Eukaryota</taxon>
        <taxon>Sar</taxon>
        <taxon>Stramenopiles</taxon>
        <taxon>Ochrophyta</taxon>
        <taxon>Bacillariophyta</taxon>
        <taxon>Coscinodiscophyceae</taxon>
        <taxon>Thalassiosirophycidae</taxon>
        <taxon>Stephanodiscales</taxon>
        <taxon>Stephanodiscaceae</taxon>
        <taxon>Cyclotella</taxon>
    </lineage>
</organism>
<gene>
    <name evidence="3" type="ORF">ACHAWO_007069</name>
</gene>
<dbReference type="InterPro" id="IPR013272">
    <property type="entry name" value="Vps72/YL1_C"/>
</dbReference>
<comment type="caution">
    <text evidence="3">The sequence shown here is derived from an EMBL/GenBank/DDBJ whole genome shotgun (WGS) entry which is preliminary data.</text>
</comment>
<dbReference type="Pfam" id="PF08265">
    <property type="entry name" value="YL1_C"/>
    <property type="match status" value="1"/>
</dbReference>
<proteinExistence type="predicted"/>
<name>A0ABD3MNT2_9STRA</name>
<keyword evidence="4" id="KW-1185">Reference proteome</keyword>
<feature type="compositionally biased region" description="Low complexity" evidence="1">
    <location>
        <begin position="106"/>
        <end position="115"/>
    </location>
</feature>
<sequence>MSSAARRKAWNEAMASAGAILPNQSGSRSRSRKARREKARKSTSYNAASTTSEDAEFLVAQHMDTLEGATEVVDVDDDEEYDELEEVEDNDEKKSKGKRKKRKRTSSSNTGGNNSVPKYLKARSLASILIEEANRTDSVAKKYVNAAVSKRANSKPRKFCPVTGLPGIYVDPKSGIPYASLTALEQIRERAPMWMNGGGNGGYWEACKALRNDE</sequence>
<feature type="compositionally biased region" description="Basic residues" evidence="1">
    <location>
        <begin position="29"/>
        <end position="41"/>
    </location>
</feature>